<sequence>MNCCQRFLNLLLILLFTLVNSHQFPSKIFNIGKLEFRHAIDEWNSKHAKELDFSIELVNPSDSKSNADIRFCDIAQRNIVALYLPFSGGMHDGHPSEYKYESADYRTLLSM</sequence>
<reference evidence="3" key="1">
    <citation type="submission" date="2016-11" db="UniProtKB">
        <authorList>
            <consortium name="WormBaseParasite"/>
        </authorList>
    </citation>
    <scope>IDENTIFICATION</scope>
</reference>
<evidence type="ECO:0000256" key="1">
    <source>
        <dbReference type="SAM" id="SignalP"/>
    </source>
</evidence>
<evidence type="ECO:0000313" key="2">
    <source>
        <dbReference type="Proteomes" id="UP000095281"/>
    </source>
</evidence>
<dbReference type="WBParaSite" id="MhA1_Contig415.frz3.gene6">
    <property type="protein sequence ID" value="MhA1_Contig415.frz3.gene6"/>
    <property type="gene ID" value="MhA1_Contig415.frz3.gene6"/>
</dbReference>
<proteinExistence type="predicted"/>
<evidence type="ECO:0000313" key="3">
    <source>
        <dbReference type="WBParaSite" id="MhA1_Contig415.frz3.gene6"/>
    </source>
</evidence>
<accession>A0A1I8BR19</accession>
<dbReference type="Proteomes" id="UP000095281">
    <property type="component" value="Unplaced"/>
</dbReference>
<name>A0A1I8BR19_MELHA</name>
<protein>
    <submittedName>
        <fullName evidence="3">Uncharacterized protein</fullName>
    </submittedName>
</protein>
<keyword evidence="2" id="KW-1185">Reference proteome</keyword>
<dbReference type="AlphaFoldDB" id="A0A1I8BR19"/>
<feature type="signal peptide" evidence="1">
    <location>
        <begin position="1"/>
        <end position="21"/>
    </location>
</feature>
<keyword evidence="1" id="KW-0732">Signal</keyword>
<feature type="chain" id="PRO_5009316086" evidence="1">
    <location>
        <begin position="22"/>
        <end position="111"/>
    </location>
</feature>
<organism evidence="2 3">
    <name type="scientific">Meloidogyne hapla</name>
    <name type="common">Root-knot nematode worm</name>
    <dbReference type="NCBI Taxonomy" id="6305"/>
    <lineage>
        <taxon>Eukaryota</taxon>
        <taxon>Metazoa</taxon>
        <taxon>Ecdysozoa</taxon>
        <taxon>Nematoda</taxon>
        <taxon>Chromadorea</taxon>
        <taxon>Rhabditida</taxon>
        <taxon>Tylenchina</taxon>
        <taxon>Tylenchomorpha</taxon>
        <taxon>Tylenchoidea</taxon>
        <taxon>Meloidogynidae</taxon>
        <taxon>Meloidogyninae</taxon>
        <taxon>Meloidogyne</taxon>
    </lineage>
</organism>